<dbReference type="Proteomes" id="UP001499974">
    <property type="component" value="Unassembled WGS sequence"/>
</dbReference>
<dbReference type="InterPro" id="IPR004360">
    <property type="entry name" value="Glyas_Fos-R_dOase_dom"/>
</dbReference>
<organism evidence="5 6">
    <name type="scientific">Nocardioides conyzicola</name>
    <dbReference type="NCBI Taxonomy" id="1651781"/>
    <lineage>
        <taxon>Bacteria</taxon>
        <taxon>Bacillati</taxon>
        <taxon>Actinomycetota</taxon>
        <taxon>Actinomycetes</taxon>
        <taxon>Propionibacteriales</taxon>
        <taxon>Nocardioidaceae</taxon>
        <taxon>Nocardioides</taxon>
    </lineage>
</organism>
<dbReference type="InterPro" id="IPR000335">
    <property type="entry name" value="Bleomycin-R"/>
</dbReference>
<name>A0ABP8WIA8_9ACTN</name>
<dbReference type="InterPro" id="IPR029068">
    <property type="entry name" value="Glyas_Bleomycin-R_OHBP_Dase"/>
</dbReference>
<dbReference type="CDD" id="cd08349">
    <property type="entry name" value="BLMA_like"/>
    <property type="match status" value="1"/>
</dbReference>
<reference evidence="6" key="1">
    <citation type="journal article" date="2019" name="Int. J. Syst. Evol. Microbiol.">
        <title>The Global Catalogue of Microorganisms (GCM) 10K type strain sequencing project: providing services to taxonomists for standard genome sequencing and annotation.</title>
        <authorList>
            <consortium name="The Broad Institute Genomics Platform"/>
            <consortium name="The Broad Institute Genome Sequencing Center for Infectious Disease"/>
            <person name="Wu L."/>
            <person name="Ma J."/>
        </authorList>
    </citation>
    <scope>NUCLEOTIDE SEQUENCE [LARGE SCALE GENOMIC DNA]</scope>
    <source>
        <strain evidence="6">JCM 18531</strain>
    </source>
</reference>
<comment type="caution">
    <text evidence="5">The sequence shown here is derived from an EMBL/GenBank/DDBJ whole genome shotgun (WGS) entry which is preliminary data.</text>
</comment>
<dbReference type="PRINTS" id="PR00311">
    <property type="entry name" value="BLEOMYCINRST"/>
</dbReference>
<gene>
    <name evidence="5" type="primary">bleO</name>
    <name evidence="5" type="ORF">GCM10023349_00780</name>
</gene>
<evidence type="ECO:0000256" key="1">
    <source>
        <dbReference type="ARBA" id="ARBA00011051"/>
    </source>
</evidence>
<dbReference type="SUPFAM" id="SSF54593">
    <property type="entry name" value="Glyoxalase/Bleomycin resistance protein/Dihydroxybiphenyl dioxygenase"/>
    <property type="match status" value="1"/>
</dbReference>
<dbReference type="PROSITE" id="PS51819">
    <property type="entry name" value="VOC"/>
    <property type="match status" value="1"/>
</dbReference>
<keyword evidence="6" id="KW-1185">Reference proteome</keyword>
<sequence length="136" mass="14737">MPLGTTIPALPARDVPASTAFYVDRLGFTTLHTDGHFSVLQRDDARIHLWESGDTSWRGRPDLAAKPVVSGAESFLAGTASCRIEVTGIDELYAKMDAAGVLHGVSGAGAQDTDYGTREFHVLDLDGNLLTFYLWR</sequence>
<comment type="similarity">
    <text evidence="1">Belongs to the bleomycin resistance protein family.</text>
</comment>
<dbReference type="Pfam" id="PF00903">
    <property type="entry name" value="Glyoxalase"/>
    <property type="match status" value="1"/>
</dbReference>
<proteinExistence type="inferred from homology"/>
<accession>A0ABP8WIA8</accession>
<evidence type="ECO:0000259" key="4">
    <source>
        <dbReference type="PROSITE" id="PS51819"/>
    </source>
</evidence>
<feature type="domain" description="VOC" evidence="4">
    <location>
        <begin position="4"/>
        <end position="135"/>
    </location>
</feature>
<dbReference type="InterPro" id="IPR037523">
    <property type="entry name" value="VOC_core"/>
</dbReference>
<evidence type="ECO:0000256" key="3">
    <source>
        <dbReference type="ARBA" id="ARBA00023251"/>
    </source>
</evidence>
<keyword evidence="3" id="KW-0046">Antibiotic resistance</keyword>
<dbReference type="RefSeq" id="WP_345518099.1">
    <property type="nucleotide sequence ID" value="NZ_BAABKM010000001.1"/>
</dbReference>
<evidence type="ECO:0000313" key="5">
    <source>
        <dbReference type="EMBL" id="GAA4690237.1"/>
    </source>
</evidence>
<protein>
    <recommendedName>
        <fullName evidence="2">Bleomycin resistance protein</fullName>
    </recommendedName>
</protein>
<dbReference type="Gene3D" id="3.10.180.10">
    <property type="entry name" value="2,3-Dihydroxybiphenyl 1,2-Dioxygenase, domain 1"/>
    <property type="match status" value="1"/>
</dbReference>
<dbReference type="EMBL" id="BAABKM010000001">
    <property type="protein sequence ID" value="GAA4690237.1"/>
    <property type="molecule type" value="Genomic_DNA"/>
</dbReference>
<evidence type="ECO:0000256" key="2">
    <source>
        <dbReference type="ARBA" id="ARBA00021572"/>
    </source>
</evidence>
<evidence type="ECO:0000313" key="6">
    <source>
        <dbReference type="Proteomes" id="UP001499974"/>
    </source>
</evidence>